<accession>A0ABU0R5J4</accession>
<dbReference type="NCBIfam" id="TIGR01451">
    <property type="entry name" value="B_ant_repeat"/>
    <property type="match status" value="3"/>
</dbReference>
<feature type="domain" description="DUF7507" evidence="3">
    <location>
        <begin position="497"/>
        <end position="580"/>
    </location>
</feature>
<proteinExistence type="predicted"/>
<dbReference type="InterPro" id="IPR055354">
    <property type="entry name" value="DUF7507"/>
</dbReference>
<dbReference type="InterPro" id="IPR047589">
    <property type="entry name" value="DUF11_rpt"/>
</dbReference>
<feature type="transmembrane region" description="Helical" evidence="1">
    <location>
        <begin position="1219"/>
        <end position="1237"/>
    </location>
</feature>
<evidence type="ECO:0000256" key="1">
    <source>
        <dbReference type="SAM" id="Phobius"/>
    </source>
</evidence>
<dbReference type="Pfam" id="PF01345">
    <property type="entry name" value="DUF11"/>
    <property type="match status" value="1"/>
</dbReference>
<dbReference type="PANTHER" id="PTHR34819">
    <property type="entry name" value="LARGE CYSTEINE-RICH PERIPLASMIC PROTEIN OMCB"/>
    <property type="match status" value="1"/>
</dbReference>
<dbReference type="InterPro" id="IPR051172">
    <property type="entry name" value="Chlamydia_OmcB"/>
</dbReference>
<sequence>MAKMLAARVNDSGGAGGRSRSRLIAFVAAVAAVLATLVVGPLAPAAAVEVPSGTFQTISSGLAINGDLTSTGNGLLTCPTSTACTALHQGGGTNNTVSMNYVDVDADPSTFNSSSATLTIPAGATLAHAWLMWEAMSGTCLGAGSGWIQATEEAVRANTPLLSVNGGAYQNVGLADFTSRVAPVLNAATDVTTELSGLSGGSHLITMANLVGTQGLGCVAGWSLHVAYDYGAFIPGNPDSALRLAYTGFGSAVVVDTNRTVTFSGFQTNAQGATFLITATDGEAPAGDSTTAIWPGGSQVLPNPSGVLNNAFNSFMPGADSFVPAIPDATFRNGSMDTYKTTASNLPSGSTSVDFRFNSPQATDGFYAHSVSMSIPAAQVRVEKLPATGTTDTQIAAPGVAPQFRIVVHNDSSVELTGATVTDANAVACSLNGVPLVQTGDDFALGTVAAGADVTVLCTGPVVVDGDAGYVNTATINAVDPQGGPVSDTDTSIVLIPQLIVTKSVNPPAVQEGETVTWTVVALNDGTTSMRNVVATDDNCTLSAPTGNGAPNLLAPGDSWTYTCTAVVRADTTNTATVTADTFVKVGDDEVVGAPVSASDDAVVTVTPAPPASATLTKTANPPVVVEGGTVTWTIVVLNDGQQDLRDVVVTDADCTGTLSAPAGPGAPTVLAVGDSWTYTCAEAVQVAKTNTASVTATPFRVVNGVDVEDDQVSDEGEASVAVTAPVPSVSVTKSVDRPAVSSGETVTWTMVVLNDGAQDLRDVTLSDVGCTGTVSTPVGPGVDVGVLAQGDAWTYTCSEVVTADKTNAATVVATPFRTVDGEEVESPPVSDTDDEFVDVAPVPVPHVTLTKTADEPTLLDGDTVNWTIVALNDGETSVRNVVVTDTDCAGTLSAPAGPGAATGTLAAGDSWTYTCAEPVTADKTNTASVTVTPFRSIDGVDTDMPEVGAEGEATVTVTTPVSSVTLTKTADQPVVVEGDTVTWTIIVANDGELDLREVVVTDTNCSGTLNGPAGPGADTGVLSHGDSWTYTCAEPVDTNTTNTATVDAIPFRTSNTGTDVPAPPIDAEGEATVEVTAPVAHLSVTKTVDDPVAVAGEEITWTITVMNDGDQDVRDVVVTDTNCTGTVGAPTGPGTDTGVLAQGDTWIYTCSEPATADKTNTADVSATPFRFVDGVEIVGDPLIAEGTAVVEVDPAPVPVPAVPAGGGSGSLSASGTEPAPWIILGALLIVIGALATRRHAARRP</sequence>
<evidence type="ECO:0000313" key="5">
    <source>
        <dbReference type="Proteomes" id="UP001239083"/>
    </source>
</evidence>
<keyword evidence="1" id="KW-0472">Membrane</keyword>
<reference evidence="4 5" key="1">
    <citation type="submission" date="2023-07" db="EMBL/GenBank/DDBJ databases">
        <title>Comparative genomics of wheat-associated soil bacteria to identify genetic determinants of phenazine resistance.</title>
        <authorList>
            <person name="Mouncey N."/>
        </authorList>
    </citation>
    <scope>NUCLEOTIDE SEQUENCE [LARGE SCALE GENOMIC DNA]</scope>
    <source>
        <strain evidence="4 5">V3I3</strain>
    </source>
</reference>
<keyword evidence="1" id="KW-1133">Transmembrane helix</keyword>
<evidence type="ECO:0000259" key="2">
    <source>
        <dbReference type="Pfam" id="PF01345"/>
    </source>
</evidence>
<protein>
    <submittedName>
        <fullName evidence="4">Repeat protein (TIGR01451 family)</fullName>
    </submittedName>
</protein>
<feature type="domain" description="DUF11" evidence="2">
    <location>
        <begin position="1083"/>
        <end position="1167"/>
    </location>
</feature>
<dbReference type="InterPro" id="IPR001434">
    <property type="entry name" value="OmcB-like_DUF11"/>
</dbReference>
<gene>
    <name evidence="4" type="ORF">QFZ26_000912</name>
</gene>
<comment type="caution">
    <text evidence="4">The sequence shown here is derived from an EMBL/GenBank/DDBJ whole genome shotgun (WGS) entry which is preliminary data.</text>
</comment>
<organism evidence="4 5">
    <name type="scientific">Agromyces ramosus</name>
    <dbReference type="NCBI Taxonomy" id="33879"/>
    <lineage>
        <taxon>Bacteria</taxon>
        <taxon>Bacillati</taxon>
        <taxon>Actinomycetota</taxon>
        <taxon>Actinomycetes</taxon>
        <taxon>Micrococcales</taxon>
        <taxon>Microbacteriaceae</taxon>
        <taxon>Agromyces</taxon>
    </lineage>
</organism>
<dbReference type="PANTHER" id="PTHR34819:SF3">
    <property type="entry name" value="CELL SURFACE PROTEIN"/>
    <property type="match status" value="1"/>
</dbReference>
<feature type="domain" description="DUF7507" evidence="3">
    <location>
        <begin position="964"/>
        <end position="1050"/>
    </location>
</feature>
<feature type="domain" description="DUF7507" evidence="3">
    <location>
        <begin position="728"/>
        <end position="832"/>
    </location>
</feature>
<dbReference type="EMBL" id="JAUSYY010000001">
    <property type="protein sequence ID" value="MDQ0893357.1"/>
    <property type="molecule type" value="Genomic_DNA"/>
</dbReference>
<evidence type="ECO:0000313" key="4">
    <source>
        <dbReference type="EMBL" id="MDQ0893357.1"/>
    </source>
</evidence>
<keyword evidence="1" id="KW-0812">Transmembrane</keyword>
<name>A0ABU0R5J4_9MICO</name>
<feature type="domain" description="DUF7507" evidence="3">
    <location>
        <begin position="613"/>
        <end position="713"/>
    </location>
</feature>
<dbReference type="Pfam" id="PF24346">
    <property type="entry name" value="DUF7507"/>
    <property type="match status" value="5"/>
</dbReference>
<keyword evidence="5" id="KW-1185">Reference proteome</keyword>
<dbReference type="Proteomes" id="UP001239083">
    <property type="component" value="Unassembled WGS sequence"/>
</dbReference>
<feature type="domain" description="DUF7507" evidence="3">
    <location>
        <begin position="846"/>
        <end position="931"/>
    </location>
</feature>
<evidence type="ECO:0000259" key="3">
    <source>
        <dbReference type="Pfam" id="PF24346"/>
    </source>
</evidence>